<name>A0A133S0V1_9FIRM</name>
<evidence type="ECO:0000313" key="2">
    <source>
        <dbReference type="Proteomes" id="UP000070226"/>
    </source>
</evidence>
<evidence type="ECO:0000313" key="1">
    <source>
        <dbReference type="EMBL" id="KXA61780.1"/>
    </source>
</evidence>
<dbReference type="Proteomes" id="UP000070226">
    <property type="component" value="Unassembled WGS sequence"/>
</dbReference>
<accession>A0A133S0V1</accession>
<gene>
    <name evidence="1" type="ORF">HMPREF3233_01864</name>
</gene>
<sequence>METVYDEHTNVSPYVVDDEREYVLQDCMVRHLWCMIPDYKSGGNVTKCYYADGTDELVHRPMLRLFYDLAKYLAVDLRALHNTMGQRASYNQPRTLSVNMTWIPFKTRKPVGKDGAYGYFNIVVPFTYMVSHGPTEQQCYIHGGHTEPILLLHPPTYVRRKLDAAMMEHRRYVRRILEYMRMCGNPDVLAELYIACHFHDN</sequence>
<proteinExistence type="predicted"/>
<protein>
    <submittedName>
        <fullName evidence="1">Uncharacterized protein</fullName>
    </submittedName>
</protein>
<organism evidence="1">
    <name type="scientific">Veillonella atypica</name>
    <dbReference type="NCBI Taxonomy" id="39777"/>
    <lineage>
        <taxon>Bacteria</taxon>
        <taxon>Bacillati</taxon>
        <taxon>Bacillota</taxon>
        <taxon>Negativicutes</taxon>
        <taxon>Veillonellales</taxon>
        <taxon>Veillonellaceae</taxon>
        <taxon>Veillonella</taxon>
    </lineage>
</organism>
<dbReference type="RefSeq" id="WP_005380346.1">
    <property type="nucleotide sequence ID" value="NZ_CP020566.1"/>
</dbReference>
<dbReference type="STRING" id="39777.B7L28_07170"/>
<dbReference type="PATRIC" id="fig|39777.7.peg.1827"/>
<comment type="caution">
    <text evidence="1">The sequence shown here is derived from an EMBL/GenBank/DDBJ whole genome shotgun (WGS) entry which is preliminary data.</text>
</comment>
<dbReference type="EMBL" id="LRQT01000109">
    <property type="protein sequence ID" value="KXA61780.1"/>
    <property type="molecule type" value="Genomic_DNA"/>
</dbReference>
<dbReference type="KEGG" id="vat:B7L28_07170"/>
<reference evidence="1 2" key="1">
    <citation type="submission" date="2016-01" db="EMBL/GenBank/DDBJ databases">
        <authorList>
            <person name="Oliw E.H."/>
        </authorList>
    </citation>
    <scope>NUCLEOTIDE SEQUENCE [LARGE SCALE GENOMIC DNA]</scope>
    <source>
        <strain evidence="1 2">CMW7756B</strain>
    </source>
</reference>
<dbReference type="AlphaFoldDB" id="A0A133S0V1"/>